<keyword evidence="2" id="KW-1185">Reference proteome</keyword>
<sequence>MNSKLNMKSRTMILLAGGLFCTSALVACGDDDANNAQPVEHQSAHQALGENLQFAVEDLNQALGYLRTDTKFGIATAVSALDQQSEDCTEPAFPDENGDTFDCVVVEEVRAEEQLQDGADAIIEELNARVFLESNIEEETDTKITYLVSGDTFCTEDEGEDCVADIDALQLRLAVTSPAAGDFNISVMVGEARFNPLDVELHRAKLAAEIDLAELRPTMELMASIDDATLDDLPTLMQGRIRAELAHTATTATATIDIQEKIIASGNDWSVKIDPAAPAARFSVDSGTNMLQALLALKPVEIQAPVSETEVVWDSEGGETETTTEYDILAQVAGASFTLDYLVGEDRVEINNIGLGAAQSTLDIDGHRVLEVDLNANDGRAMNLEIEAIGDEGAKITMTPGMDLALMIKLMEVQQHFNDIQDWMLDDMINIAFNGAAAPKLRIEDGEVEVLEGTLSMSSTSANIDVEIAAGQCMIDDNASPSVGGGIEGGGIEGEIGADGEMEEGAHPMSGISAGTCG</sequence>
<dbReference type="AlphaFoldDB" id="A0A2Z4FLU3"/>
<reference evidence="1 2" key="1">
    <citation type="submission" date="2018-06" db="EMBL/GenBank/DDBJ databases">
        <title>Lujinxingia sediminis gen. nov. sp. nov., a new facultative anaerobic member of the class Deltaproteobacteria, and proposal of Lujinxingaceae fam. nov.</title>
        <authorList>
            <person name="Guo L.-Y."/>
            <person name="Li C.-M."/>
            <person name="Wang S."/>
            <person name="Du Z.-J."/>
        </authorList>
    </citation>
    <scope>NUCLEOTIDE SEQUENCE [LARGE SCALE GENOMIC DNA]</scope>
    <source>
        <strain evidence="1 2">FA350</strain>
    </source>
</reference>
<gene>
    <name evidence="1" type="ORF">DN745_10390</name>
</gene>
<dbReference type="EMBL" id="CP030032">
    <property type="protein sequence ID" value="AWV89726.1"/>
    <property type="molecule type" value="Genomic_DNA"/>
</dbReference>
<evidence type="ECO:0000313" key="1">
    <source>
        <dbReference type="EMBL" id="AWV89726.1"/>
    </source>
</evidence>
<proteinExistence type="predicted"/>
<name>A0A2Z4FLU3_9DELT</name>
<protein>
    <submittedName>
        <fullName evidence="1">Uncharacterized protein</fullName>
    </submittedName>
</protein>
<dbReference type="RefSeq" id="WP_111334615.1">
    <property type="nucleotide sequence ID" value="NZ_CP030032.1"/>
</dbReference>
<organism evidence="1 2">
    <name type="scientific">Bradymonas sediminis</name>
    <dbReference type="NCBI Taxonomy" id="1548548"/>
    <lineage>
        <taxon>Bacteria</taxon>
        <taxon>Deltaproteobacteria</taxon>
        <taxon>Bradymonadales</taxon>
        <taxon>Bradymonadaceae</taxon>
        <taxon>Bradymonas</taxon>
    </lineage>
</organism>
<dbReference type="OrthoDB" id="5487582at2"/>
<dbReference type="Proteomes" id="UP000249799">
    <property type="component" value="Chromosome"/>
</dbReference>
<accession>A0A2Z4FLU3</accession>
<dbReference type="PROSITE" id="PS51257">
    <property type="entry name" value="PROKAR_LIPOPROTEIN"/>
    <property type="match status" value="1"/>
</dbReference>
<evidence type="ECO:0000313" key="2">
    <source>
        <dbReference type="Proteomes" id="UP000249799"/>
    </source>
</evidence>
<dbReference type="KEGG" id="bsed:DN745_10390"/>